<dbReference type="Proteomes" id="UP000028878">
    <property type="component" value="Unassembled WGS sequence"/>
</dbReference>
<evidence type="ECO:0000256" key="4">
    <source>
        <dbReference type="SAM" id="SignalP"/>
    </source>
</evidence>
<accession>A0A1L1PIE9</accession>
<dbReference type="GO" id="GO:0055085">
    <property type="term" value="P:transmembrane transport"/>
    <property type="evidence" value="ECO:0007669"/>
    <property type="project" value="InterPro"/>
</dbReference>
<name>A0A1L1PIE9_HYDIT</name>
<dbReference type="AlphaFoldDB" id="A0A1L1PIE9"/>
<evidence type="ECO:0000256" key="2">
    <source>
        <dbReference type="ARBA" id="ARBA00022448"/>
    </source>
</evidence>
<dbReference type="InterPro" id="IPR018389">
    <property type="entry name" value="DctP_fam"/>
</dbReference>
<evidence type="ECO:0000256" key="3">
    <source>
        <dbReference type="ARBA" id="ARBA00022729"/>
    </source>
</evidence>
<evidence type="ECO:0000256" key="1">
    <source>
        <dbReference type="ARBA" id="ARBA00009023"/>
    </source>
</evidence>
<reference evidence="6" key="1">
    <citation type="submission" date="2014-02" db="EMBL/GenBank/DDBJ databases">
        <authorList>
            <person name="Gan H."/>
        </authorList>
    </citation>
    <scope>NUCLEOTIDE SEQUENCE [LARGE SCALE GENOMIC DNA]</scope>
    <source>
        <strain evidence="6">S1</strain>
    </source>
</reference>
<evidence type="ECO:0000313" key="6">
    <source>
        <dbReference type="Proteomes" id="UP000028878"/>
    </source>
</evidence>
<reference evidence="6" key="2">
    <citation type="submission" date="2014-11" db="EMBL/GenBank/DDBJ databases">
        <title>Draft genome sequence of Hydrogenophaga intermedia S1.</title>
        <authorList>
            <person name="Gan H.M."/>
            <person name="Chew T.H."/>
            <person name="Stolz A."/>
        </authorList>
    </citation>
    <scope>NUCLEOTIDE SEQUENCE [LARGE SCALE GENOMIC DNA]</scope>
    <source>
        <strain evidence="6">S1</strain>
    </source>
</reference>
<feature type="signal peptide" evidence="4">
    <location>
        <begin position="1"/>
        <end position="22"/>
    </location>
</feature>
<dbReference type="Gene3D" id="3.40.190.170">
    <property type="entry name" value="Bacterial extracellular solute-binding protein, family 7"/>
    <property type="match status" value="1"/>
</dbReference>
<dbReference type="PANTHER" id="PTHR33376:SF7">
    <property type="entry name" value="C4-DICARBOXYLATE-BINDING PROTEIN DCTB"/>
    <property type="match status" value="1"/>
</dbReference>
<evidence type="ECO:0000313" key="5">
    <source>
        <dbReference type="EMBL" id="CDN89772.1"/>
    </source>
</evidence>
<proteinExistence type="inferred from homology"/>
<keyword evidence="6" id="KW-1185">Reference proteome</keyword>
<keyword evidence="2" id="KW-0813">Transport</keyword>
<sequence precursor="true">MKRIRPLLAGLALASLAFAATAQPALRMAYVAPPPVWGPIADRYAKEVADRTNGEVKVQSFGAGQLGSLPQNYAGLRTGQIDMMLADTGTLALAKGGKDFNALFAPYVFRDHAHFKAFMQSDTFRQMLAPVEQEAGFKYVGYVSDRSPRQLTTSNRKVLKPDDMKGLKVRVPETPAILEVMKGWGAAPTPVPAAELYLAMKQGLVDGQDNGFDAIAGAKYYEVQKYAMRIDYIQSGLMVLMAADKWARLSPAHQKAMTEAVAATEKWASQMTWDVADKSIATLKANGMEIVEPDLTAFKQAADKVMTGFDGQLWAKGTLEKIRAVK</sequence>
<keyword evidence="3 4" id="KW-0732">Signal</keyword>
<gene>
    <name evidence="5" type="ORF">BN948_04212</name>
</gene>
<dbReference type="PANTHER" id="PTHR33376">
    <property type="match status" value="1"/>
</dbReference>
<dbReference type="NCBIfam" id="NF037995">
    <property type="entry name" value="TRAP_S1"/>
    <property type="match status" value="1"/>
</dbReference>
<feature type="chain" id="PRO_5009681475" evidence="4">
    <location>
        <begin position="23"/>
        <end position="326"/>
    </location>
</feature>
<comment type="similarity">
    <text evidence="1">Belongs to the bacterial solute-binding protein 7 family.</text>
</comment>
<keyword evidence="5" id="KW-0675">Receptor</keyword>
<dbReference type="CDD" id="cd13603">
    <property type="entry name" value="PBP2_TRAP_Siap_TeaA_like"/>
    <property type="match status" value="1"/>
</dbReference>
<dbReference type="RefSeq" id="WP_009519035.1">
    <property type="nucleotide sequence ID" value="NZ_CCAE010000052.1"/>
</dbReference>
<dbReference type="Pfam" id="PF03480">
    <property type="entry name" value="DctP"/>
    <property type="match status" value="1"/>
</dbReference>
<dbReference type="InterPro" id="IPR038404">
    <property type="entry name" value="TRAP_DctP_sf"/>
</dbReference>
<dbReference type="EMBL" id="CCAE010000052">
    <property type="protein sequence ID" value="CDN89772.1"/>
    <property type="molecule type" value="Genomic_DNA"/>
</dbReference>
<protein>
    <submittedName>
        <fullName evidence="5">Tripartite ATP-independent periplasmic transporter solute receptor, DctP family</fullName>
    </submittedName>
</protein>
<organism evidence="5 6">
    <name type="scientific">Hydrogenophaga intermedia</name>
    <dbReference type="NCBI Taxonomy" id="65786"/>
    <lineage>
        <taxon>Bacteria</taxon>
        <taxon>Pseudomonadati</taxon>
        <taxon>Pseudomonadota</taxon>
        <taxon>Betaproteobacteria</taxon>
        <taxon>Burkholderiales</taxon>
        <taxon>Comamonadaceae</taxon>
        <taxon>Hydrogenophaga</taxon>
    </lineage>
</organism>